<evidence type="ECO:0000313" key="2">
    <source>
        <dbReference type="Proteomes" id="UP000234661"/>
    </source>
</evidence>
<proteinExistence type="predicted"/>
<dbReference type="RefSeq" id="WP_053390297.1">
    <property type="nucleotide sequence ID" value="NZ_CABGKF010000030.1"/>
</dbReference>
<sequence length="127" mass="14471">MNGKPYHYIDKDIRYLVACMNAHEFRTYASCQGYGLPVDSIMPYIAFTSSVAKASRLSQCLREDAESGDPVLNWGWDITGSFDSTYSLCFRLSPTKPHNHLSRWRRGSLRGDFNVIACYVKKQGEFS</sequence>
<comment type="caution">
    <text evidence="1">The sequence shown here is derived from an EMBL/GenBank/DDBJ whole genome shotgun (WGS) entry which is preliminary data.</text>
</comment>
<reference evidence="1 2" key="1">
    <citation type="submission" date="2017-11" db="EMBL/GenBank/DDBJ databases">
        <authorList>
            <person name="Han C.G."/>
        </authorList>
    </citation>
    <scope>NUCLEOTIDE SEQUENCE [LARGE SCALE GENOMIC DNA]</scope>
    <source>
        <strain evidence="1 2">A2</strain>
    </source>
</reference>
<dbReference type="Proteomes" id="UP000234661">
    <property type="component" value="Unassembled WGS sequence"/>
</dbReference>
<accession>A0A2J5A1D8</accession>
<evidence type="ECO:0000313" key="1">
    <source>
        <dbReference type="EMBL" id="PLM69119.1"/>
    </source>
</evidence>
<gene>
    <name evidence="1" type="ORF">CWM85_01420</name>
</gene>
<dbReference type="AlphaFoldDB" id="A0A2J5A1D8"/>
<dbReference type="EMBL" id="PIET01000007">
    <property type="protein sequence ID" value="PLM69119.1"/>
    <property type="molecule type" value="Genomic_DNA"/>
</dbReference>
<reference evidence="1 2" key="2">
    <citation type="submission" date="2018-01" db="EMBL/GenBank/DDBJ databases">
        <title>Genomic study of Klebsiella pneumoniae.</title>
        <authorList>
            <person name="Yang Y."/>
            <person name="Bicalho R."/>
        </authorList>
    </citation>
    <scope>NUCLEOTIDE SEQUENCE [LARGE SCALE GENOMIC DNA]</scope>
    <source>
        <strain evidence="1 2">A2</strain>
    </source>
</reference>
<organism evidence="1 2">
    <name type="scientific">Klebsiella michiganensis</name>
    <dbReference type="NCBI Taxonomy" id="1134687"/>
    <lineage>
        <taxon>Bacteria</taxon>
        <taxon>Pseudomonadati</taxon>
        <taxon>Pseudomonadota</taxon>
        <taxon>Gammaproteobacteria</taxon>
        <taxon>Enterobacterales</taxon>
        <taxon>Enterobacteriaceae</taxon>
        <taxon>Klebsiella/Raoultella group</taxon>
        <taxon>Klebsiella</taxon>
    </lineage>
</organism>
<protein>
    <submittedName>
        <fullName evidence="1">Uncharacterized protein</fullName>
    </submittedName>
</protein>
<name>A0A2J5A1D8_9ENTR</name>